<gene>
    <name evidence="5" type="ORF">RO21_01285</name>
</gene>
<dbReference type="GO" id="GO:0005509">
    <property type="term" value="F:calcium ion binding"/>
    <property type="evidence" value="ECO:0007669"/>
    <property type="project" value="InterPro"/>
</dbReference>
<organism evidence="5 6">
    <name type="scientific">Muribacter muris</name>
    <dbReference type="NCBI Taxonomy" id="67855"/>
    <lineage>
        <taxon>Bacteria</taxon>
        <taxon>Pseudomonadati</taxon>
        <taxon>Pseudomonadota</taxon>
        <taxon>Gammaproteobacteria</taxon>
        <taxon>Pasteurellales</taxon>
        <taxon>Pasteurellaceae</taxon>
        <taxon>Muribacter</taxon>
    </lineage>
</organism>
<keyword evidence="2" id="KW-0964">Secreted</keyword>
<dbReference type="InterPro" id="IPR013783">
    <property type="entry name" value="Ig-like_fold"/>
</dbReference>
<dbReference type="STRING" id="67855.RO21_01285"/>
<dbReference type="InterPro" id="IPR001343">
    <property type="entry name" value="Hemolysn_Ca-bd"/>
</dbReference>
<evidence type="ECO:0008006" key="7">
    <source>
        <dbReference type="Google" id="ProtNLM"/>
    </source>
</evidence>
<dbReference type="EMBL" id="JWIZ01000005">
    <property type="protein sequence ID" value="KMK52367.1"/>
    <property type="molecule type" value="Genomic_DNA"/>
</dbReference>
<dbReference type="PANTHER" id="PTHR38340">
    <property type="entry name" value="S-LAYER PROTEIN"/>
    <property type="match status" value="1"/>
</dbReference>
<dbReference type="InterPro" id="IPR011049">
    <property type="entry name" value="Serralysin-like_metalloprot_C"/>
</dbReference>
<protein>
    <recommendedName>
        <fullName evidence="7">Ig-like domain-containing protein</fullName>
    </recommendedName>
</protein>
<feature type="region of interest" description="Disordered" evidence="4">
    <location>
        <begin position="43"/>
        <end position="100"/>
    </location>
</feature>
<evidence type="ECO:0000256" key="2">
    <source>
        <dbReference type="ARBA" id="ARBA00022525"/>
    </source>
</evidence>
<feature type="compositionally biased region" description="Basic and acidic residues" evidence="4">
    <location>
        <begin position="77"/>
        <end position="94"/>
    </location>
</feature>
<evidence type="ECO:0000313" key="6">
    <source>
        <dbReference type="Proteomes" id="UP000036270"/>
    </source>
</evidence>
<dbReference type="GO" id="GO:0005615">
    <property type="term" value="C:extracellular space"/>
    <property type="evidence" value="ECO:0007669"/>
    <property type="project" value="InterPro"/>
</dbReference>
<dbReference type="PRINTS" id="PR00313">
    <property type="entry name" value="CABNDNGRPT"/>
</dbReference>
<dbReference type="PANTHER" id="PTHR38340:SF1">
    <property type="entry name" value="S-LAYER PROTEIN"/>
    <property type="match status" value="1"/>
</dbReference>
<dbReference type="InterPro" id="IPR050557">
    <property type="entry name" value="RTX_toxin/Mannuronan_C5-epim"/>
</dbReference>
<dbReference type="NCBIfam" id="NF012196">
    <property type="entry name" value="Ig_like_ice"/>
    <property type="match status" value="1"/>
</dbReference>
<accession>A0A0J5S677</accession>
<evidence type="ECO:0000313" key="5">
    <source>
        <dbReference type="EMBL" id="KMK52367.1"/>
    </source>
</evidence>
<evidence type="ECO:0000256" key="4">
    <source>
        <dbReference type="SAM" id="MobiDB-lite"/>
    </source>
</evidence>
<keyword evidence="3" id="KW-0106">Calcium</keyword>
<dbReference type="Gene3D" id="2.150.10.10">
    <property type="entry name" value="Serralysin-like metalloprotease, C-terminal"/>
    <property type="match status" value="2"/>
</dbReference>
<keyword evidence="6" id="KW-1185">Reference proteome</keyword>
<dbReference type="SUPFAM" id="SSF55486">
    <property type="entry name" value="Metalloproteases ('zincins'), catalytic domain"/>
    <property type="match status" value="1"/>
</dbReference>
<sequence length="1807" mass="196184">MAADNIVASEVGNIVATSLFWGSTMVLGASIIGSGLYLKNRNSHDNDNTSNKPEDTKSSLTPVSPQTKEQTNGINDKIPEKDLSETITESEKPTPPEPIIPAKEEKEHVNTGRQTEILPEKPLAPTLNPTINPIALVNQAEAAKTLTLSGSVGNVEGLKDITANLQINGKDYPLEVGDNGQWSVQVPGTELAFAQGEQQATLTVSAKDNAGNPTSQTATQTYQVDTIAPTLTPTINQIALVNQAATETMQTLSGSVGNVEGLKDITANLQINGKNYPLEVGDNGQWSVQVPGTELAFAQGEQQATLTVSAKDSAGNPTSQTATQTYQVDTVAPTLNPTINPIALVNQAATEKMQTLSGTIGKTEGLQNINATLQINSKNYPLEVGDNGQWSVQVPGTELAFAQGEQQATLTVSAKDNAGNPTTQSVSETYQVDTTAPTLNPTINPIALLNQAEAAKTLTLSGSVGNVDGLKEITANLQINSKNYPLEVGDNGQWSVQVPGTELAFAQGEQQATLTVSAKDNAGNPATQSVSETYRVDTELATPKITIHNITEDNYLTLEESTQTIQLSGTVDYTDDVDPATVTVVLNINGEMINANVDGKNWTVSVAGEKLNAETAENQISATIRVQDNAKNTAENQASHTYEIEQPFDVEIRAIGENNALIAPTKMSRISGTVEFDGLYGQFYNSHAVGQLKINIGDKSYTTGFRKGDNSFFIDIPTDELAALNGQSITLDFSEGNKNESVYYLDQSKSNNHVYTMRSLRPLDSGLTAEQKSKLIPQIKTMTLSGENVKVQGSGFIVEAETEMTSISGIGTGSAKAGDTVTIVISDKTYSTQLNEEKAFDLNIPTSELRTQNGYAIKAVLTNQKGTSTADIAHYTIAVPVGAQFVNPHTALDPTNKKMDHTQPDYNMPYFISANNGLSQQGFLTGNQIGAQKPFVLRYYLLDEKDPIPLKERDQIFSLDDYLKETTQWAYERYAEIANIDLRKVDFDTFNAYNSPNLDRGGTMVFKTYLSPRAAAVATTGKHLEWSMKTGNISYNKFAAVHEIGHTFDLAHSHWGELKNENYKTENTTEFTSMSYTVDDFIVNLSNILRPYDLATTHYLFGVNQQVRSGNDVYSFKDYNPYSVGGELYIWDGGGVDTFDASNEKEGVNVNLTPGSWIYRGDTLEKHLFVKSINEISKFDFFGKDPATDTLANNWQQTAKEKYAIKEYTKGQAFIGYGTQIENLVGSAFDDKLTGNNADNNILGGEGNDIIKGGLGNDYLDGGKGADEMYGGEGDDIYIVDDVNDKVIELANQGNDTIISTIDYTLGENVENLTLIGFTAKKATGNELDNRLIANNIGNQLNGGDGNDILIGGSGEDTLIGGAGNDIFVFNSHLNGKIDHLPDFNPSEDKIRLNKEIFTLLELDRSNFDEHIRYDASTGKLSYRKAPANDKTEIVFAQLPTGLTLNKDAFIVAYPEIPTPSINMMEVNYDNLLSKQEIATDVELNGYLRFAPHLANHIKVNVNINGVEHTATVDTQNLTWKLTVPGETIRGSSDGEKTITATVIATDNYGNTAESSATQTVRVDTEFTTSPEITVNDLFADNTLHNADLSKKVSLSGTLSNIEEAASDSLRILVEINDNTAFYANKIDVDKKVWQLDLPGYLFTTNNAQNTLKITLRGEDEAGNPFADKVITHTYQLDSTAQANLFTAKGQAATISGTDGMDIFVLKPMINYNADFAANRVNEKADKIENFTLGTDKVLLPDITGTSGMLGKTSFFNGLKTDFSNFDRLVHYDKESGRLSYGENGKAVHIATFQPGLKIDQNQFLIV</sequence>
<dbReference type="SUPFAM" id="SSF51120">
    <property type="entry name" value="beta-Roll"/>
    <property type="match status" value="2"/>
</dbReference>
<dbReference type="PROSITE" id="PS00330">
    <property type="entry name" value="HEMOLYSIN_CALCIUM"/>
    <property type="match status" value="2"/>
</dbReference>
<dbReference type="RefSeq" id="WP_047975993.1">
    <property type="nucleotide sequence ID" value="NZ_JWIZ01000005.1"/>
</dbReference>
<evidence type="ECO:0000256" key="1">
    <source>
        <dbReference type="ARBA" id="ARBA00004613"/>
    </source>
</evidence>
<reference evidence="5 6" key="1">
    <citation type="submission" date="2014-12" db="EMBL/GenBank/DDBJ databases">
        <title>Reclassification of Actinobacillus muris as Muribacter muris.</title>
        <authorList>
            <person name="Christensen H."/>
            <person name="Nicklas W."/>
            <person name="Bisgaard M."/>
        </authorList>
    </citation>
    <scope>NUCLEOTIDE SEQUENCE [LARGE SCALE GENOMIC DNA]</scope>
    <source>
        <strain evidence="5 6">Ackerman80-443D</strain>
    </source>
</reference>
<feature type="compositionally biased region" description="Polar residues" evidence="4">
    <location>
        <begin position="58"/>
        <end position="74"/>
    </location>
</feature>
<dbReference type="NCBIfam" id="NF033510">
    <property type="entry name" value="Ca_tandemer"/>
    <property type="match status" value="7"/>
</dbReference>
<proteinExistence type="predicted"/>
<dbReference type="PATRIC" id="fig|67855.3.peg.1679"/>
<dbReference type="Proteomes" id="UP000036270">
    <property type="component" value="Unassembled WGS sequence"/>
</dbReference>
<dbReference type="InterPro" id="IPR049826">
    <property type="entry name" value="Ig-like_ice"/>
</dbReference>
<name>A0A0J5S677_9PAST</name>
<comment type="caution">
    <text evidence="5">The sequence shown here is derived from an EMBL/GenBank/DDBJ whole genome shotgun (WGS) entry which is preliminary data.</text>
</comment>
<dbReference type="Gene3D" id="2.60.40.10">
    <property type="entry name" value="Immunoglobulins"/>
    <property type="match status" value="8"/>
</dbReference>
<comment type="subcellular location">
    <subcellularLocation>
        <location evidence="1">Secreted</location>
    </subcellularLocation>
</comment>
<feature type="compositionally biased region" description="Basic and acidic residues" evidence="4">
    <location>
        <begin position="43"/>
        <end position="57"/>
    </location>
</feature>
<dbReference type="Pfam" id="PF00353">
    <property type="entry name" value="HemolysinCabind"/>
    <property type="match status" value="2"/>
</dbReference>
<dbReference type="InterPro" id="IPR018511">
    <property type="entry name" value="Hemolysin-typ_Ca-bd_CS"/>
</dbReference>
<evidence type="ECO:0000256" key="3">
    <source>
        <dbReference type="ARBA" id="ARBA00022837"/>
    </source>
</evidence>